<evidence type="ECO:0000259" key="5">
    <source>
        <dbReference type="Pfam" id="PF01494"/>
    </source>
</evidence>
<dbReference type="AlphaFoldDB" id="A0A2J6TM97"/>
<evidence type="ECO:0000256" key="2">
    <source>
        <dbReference type="ARBA" id="ARBA00022827"/>
    </source>
</evidence>
<dbReference type="InterPro" id="IPR036188">
    <property type="entry name" value="FAD/NAD-bd_sf"/>
</dbReference>
<dbReference type="RefSeq" id="XP_024741033.1">
    <property type="nucleotide sequence ID" value="XM_024877832.1"/>
</dbReference>
<keyword evidence="4" id="KW-0732">Signal</keyword>
<dbReference type="GeneID" id="36585909"/>
<evidence type="ECO:0000313" key="7">
    <source>
        <dbReference type="Proteomes" id="UP000235371"/>
    </source>
</evidence>
<organism evidence="6 7">
    <name type="scientific">Hyaloscypha bicolor E</name>
    <dbReference type="NCBI Taxonomy" id="1095630"/>
    <lineage>
        <taxon>Eukaryota</taxon>
        <taxon>Fungi</taxon>
        <taxon>Dikarya</taxon>
        <taxon>Ascomycota</taxon>
        <taxon>Pezizomycotina</taxon>
        <taxon>Leotiomycetes</taxon>
        <taxon>Helotiales</taxon>
        <taxon>Hyaloscyphaceae</taxon>
        <taxon>Hyaloscypha</taxon>
        <taxon>Hyaloscypha bicolor</taxon>
    </lineage>
</organism>
<proteinExistence type="predicted"/>
<reference evidence="6 7" key="1">
    <citation type="submission" date="2016-04" db="EMBL/GenBank/DDBJ databases">
        <title>A degradative enzymes factory behind the ericoid mycorrhizal symbiosis.</title>
        <authorList>
            <consortium name="DOE Joint Genome Institute"/>
            <person name="Martino E."/>
            <person name="Morin E."/>
            <person name="Grelet G."/>
            <person name="Kuo A."/>
            <person name="Kohler A."/>
            <person name="Daghino S."/>
            <person name="Barry K."/>
            <person name="Choi C."/>
            <person name="Cichocki N."/>
            <person name="Clum A."/>
            <person name="Copeland A."/>
            <person name="Hainaut M."/>
            <person name="Haridas S."/>
            <person name="Labutti K."/>
            <person name="Lindquist E."/>
            <person name="Lipzen A."/>
            <person name="Khouja H.-R."/>
            <person name="Murat C."/>
            <person name="Ohm R."/>
            <person name="Olson A."/>
            <person name="Spatafora J."/>
            <person name="Veneault-Fourrey C."/>
            <person name="Henrissat B."/>
            <person name="Grigoriev I."/>
            <person name="Martin F."/>
            <person name="Perotto S."/>
        </authorList>
    </citation>
    <scope>NUCLEOTIDE SEQUENCE [LARGE SCALE GENOMIC DNA]</scope>
    <source>
        <strain evidence="6 7">E</strain>
    </source>
</reference>
<evidence type="ECO:0000256" key="1">
    <source>
        <dbReference type="ARBA" id="ARBA00022630"/>
    </source>
</evidence>
<dbReference type="GO" id="GO:0044550">
    <property type="term" value="P:secondary metabolite biosynthetic process"/>
    <property type="evidence" value="ECO:0007669"/>
    <property type="project" value="TreeGrafter"/>
</dbReference>
<feature type="chain" id="PRO_5014380215" evidence="4">
    <location>
        <begin position="24"/>
        <end position="411"/>
    </location>
</feature>
<dbReference type="Gene3D" id="3.50.50.60">
    <property type="entry name" value="FAD/NAD(P)-binding domain"/>
    <property type="match status" value="1"/>
</dbReference>
<protein>
    <submittedName>
        <fullName evidence="6">Putative salicylate hydroxylase</fullName>
    </submittedName>
</protein>
<dbReference type="EMBL" id="KZ613772">
    <property type="protein sequence ID" value="PMD64129.1"/>
    <property type="molecule type" value="Genomic_DNA"/>
</dbReference>
<keyword evidence="3" id="KW-0560">Oxidoreductase</keyword>
<evidence type="ECO:0000256" key="4">
    <source>
        <dbReference type="SAM" id="SignalP"/>
    </source>
</evidence>
<accession>A0A2J6TM97</accession>
<dbReference type="GO" id="GO:0016491">
    <property type="term" value="F:oxidoreductase activity"/>
    <property type="evidence" value="ECO:0007669"/>
    <property type="project" value="UniProtKB-KW"/>
</dbReference>
<evidence type="ECO:0000313" key="6">
    <source>
        <dbReference type="EMBL" id="PMD64129.1"/>
    </source>
</evidence>
<dbReference type="InterPro" id="IPR002938">
    <property type="entry name" value="FAD-bd"/>
</dbReference>
<dbReference type="GO" id="GO:0071949">
    <property type="term" value="F:FAD binding"/>
    <property type="evidence" value="ECO:0007669"/>
    <property type="project" value="InterPro"/>
</dbReference>
<keyword evidence="2" id="KW-0274">FAD</keyword>
<dbReference type="PRINTS" id="PR00420">
    <property type="entry name" value="RNGMNOXGNASE"/>
</dbReference>
<dbReference type="Proteomes" id="UP000235371">
    <property type="component" value="Unassembled WGS sequence"/>
</dbReference>
<sequence length="411" mass="45819">MASPPLNVAIIGAGLSGLSLALALHQQGISCVLYERNSAPLNIGGAVMLSPNALKVLEALLVYSRIKTKGYNFETLEYRDVDGRLLEVYEFGGEEKYGYKALRIYRTALIEELMVMLREKGVNIVFGKKFVKVLEETDEGVSWEFADGTRETAGLLVGTDGIHSAVRKYLYPDLKPTFAGGMGVTAAVPTEQLKLPLGYHIPVTISTPHGSFVIAPQEFNGLEVLIGKQKRVAKGHDRAGWDAISADKEALVKFLQQDTEHFPELVQNAVSSIPHGKINVWPFYIVPKLERWTSEKRRVIILGDGAHAIPPSAGQGINQAFEDIYIFALLLGQVGRVDMQDALKFWQEYRQQRIEKVMELNAQIEFRRMTEEEKAKMPAGSMKEIELSWLYKPNLKAEVDSWIAARTKLTA</sequence>
<dbReference type="PANTHER" id="PTHR46720:SF1">
    <property type="entry name" value="HYDROXYLASE, PUTATIVE (AFU_ORTHOLOGUE AFUA_8G06050)-RELATED"/>
    <property type="match status" value="1"/>
</dbReference>
<dbReference type="FunFam" id="3.50.50.60:FF:000156">
    <property type="entry name" value="Salicylate hydroxylase, putative"/>
    <property type="match status" value="1"/>
</dbReference>
<dbReference type="InParanoid" id="A0A2J6TM97"/>
<dbReference type="InterPro" id="IPR051104">
    <property type="entry name" value="FAD_monoxygenase"/>
</dbReference>
<dbReference type="SUPFAM" id="SSF51905">
    <property type="entry name" value="FAD/NAD(P)-binding domain"/>
    <property type="match status" value="1"/>
</dbReference>
<feature type="signal peptide" evidence="4">
    <location>
        <begin position="1"/>
        <end position="23"/>
    </location>
</feature>
<name>A0A2J6TM97_9HELO</name>
<feature type="domain" description="FAD-binding" evidence="5">
    <location>
        <begin position="7"/>
        <end position="359"/>
    </location>
</feature>
<dbReference type="STRING" id="1095630.A0A2J6TM97"/>
<keyword evidence="7" id="KW-1185">Reference proteome</keyword>
<keyword evidence="1" id="KW-0285">Flavoprotein</keyword>
<dbReference type="Pfam" id="PF01494">
    <property type="entry name" value="FAD_binding_3"/>
    <property type="match status" value="1"/>
</dbReference>
<gene>
    <name evidence="6" type="ORF">K444DRAFT_583576</name>
</gene>
<dbReference type="OrthoDB" id="16820at2759"/>
<dbReference type="PANTHER" id="PTHR46720">
    <property type="entry name" value="HYDROXYLASE, PUTATIVE (AFU_ORTHOLOGUE AFUA_3G01460)-RELATED"/>
    <property type="match status" value="1"/>
</dbReference>
<evidence type="ECO:0000256" key="3">
    <source>
        <dbReference type="ARBA" id="ARBA00023002"/>
    </source>
</evidence>